<dbReference type="AlphaFoldDB" id="A0A0F9A373"/>
<accession>A0A0F9A373</accession>
<proteinExistence type="predicted"/>
<reference evidence="1" key="1">
    <citation type="journal article" date="2015" name="Nature">
        <title>Complex archaea that bridge the gap between prokaryotes and eukaryotes.</title>
        <authorList>
            <person name="Spang A."/>
            <person name="Saw J.H."/>
            <person name="Jorgensen S.L."/>
            <person name="Zaremba-Niedzwiedzka K."/>
            <person name="Martijn J."/>
            <person name="Lind A.E."/>
            <person name="van Eijk R."/>
            <person name="Schleper C."/>
            <person name="Guy L."/>
            <person name="Ettema T.J."/>
        </authorList>
    </citation>
    <scope>NUCLEOTIDE SEQUENCE</scope>
</reference>
<gene>
    <name evidence="1" type="ORF">LCGC14_2701570</name>
</gene>
<organism evidence="1">
    <name type="scientific">marine sediment metagenome</name>
    <dbReference type="NCBI Taxonomy" id="412755"/>
    <lineage>
        <taxon>unclassified sequences</taxon>
        <taxon>metagenomes</taxon>
        <taxon>ecological metagenomes</taxon>
    </lineage>
</organism>
<evidence type="ECO:0000313" key="1">
    <source>
        <dbReference type="EMBL" id="KKK92575.1"/>
    </source>
</evidence>
<name>A0A0F9A373_9ZZZZ</name>
<dbReference type="EMBL" id="LAZR01048153">
    <property type="protein sequence ID" value="KKK92575.1"/>
    <property type="molecule type" value="Genomic_DNA"/>
</dbReference>
<sequence length="82" mass="9573">MSIDDEELRYIKANQAGDRLRELARLAQFFRAHPHMSWGEFCTKAISGGYSEGEADLIWWFSGIEYINRAEEDYLAKQAQRN</sequence>
<protein>
    <submittedName>
        <fullName evidence="1">Uncharacterized protein</fullName>
    </submittedName>
</protein>
<comment type="caution">
    <text evidence="1">The sequence shown here is derived from an EMBL/GenBank/DDBJ whole genome shotgun (WGS) entry which is preliminary data.</text>
</comment>